<dbReference type="InterPro" id="IPR027417">
    <property type="entry name" value="P-loop_NTPase"/>
</dbReference>
<dbReference type="FunFam" id="3.40.50.300:FF:000425">
    <property type="entry name" value="Probable ABC transporter, ATP-binding subunit"/>
    <property type="match status" value="1"/>
</dbReference>
<dbReference type="GO" id="GO:0015418">
    <property type="term" value="F:ABC-type quaternary ammonium compound transporting activity"/>
    <property type="evidence" value="ECO:0007669"/>
    <property type="project" value="UniProtKB-EC"/>
</dbReference>
<reference evidence="7" key="1">
    <citation type="submission" date="2009-01" db="EMBL/GenBank/DDBJ databases">
        <title>Complete sequence of chromosome Cyanothece sp. PCC 7425.</title>
        <authorList>
            <consortium name="US DOE Joint Genome Institute"/>
            <person name="Lucas S."/>
            <person name="Copeland A."/>
            <person name="Lapidus A."/>
            <person name="Glavina del Rio T."/>
            <person name="Dalin E."/>
            <person name="Tice H."/>
            <person name="Bruce D."/>
            <person name="Goodwin L."/>
            <person name="Pitluck S."/>
            <person name="Sims D."/>
            <person name="Meineke L."/>
            <person name="Brettin T."/>
            <person name="Detter J.C."/>
            <person name="Han C."/>
            <person name="Larimer F."/>
            <person name="Land M."/>
            <person name="Hauser L."/>
            <person name="Kyrpides N."/>
            <person name="Ovchinnikova G."/>
            <person name="Liberton M."/>
            <person name="Stoeckel J."/>
            <person name="Banerjee A."/>
            <person name="Singh A."/>
            <person name="Page L."/>
            <person name="Sato H."/>
            <person name="Zhao L."/>
            <person name="Sherman L."/>
            <person name="Pakrasi H."/>
            <person name="Richardson P."/>
        </authorList>
    </citation>
    <scope>NUCLEOTIDE SEQUENCE</scope>
    <source>
        <strain evidence="7">PCC 7425</strain>
    </source>
</reference>
<evidence type="ECO:0000256" key="1">
    <source>
        <dbReference type="ARBA" id="ARBA00005417"/>
    </source>
</evidence>
<evidence type="ECO:0000256" key="5">
    <source>
        <dbReference type="ARBA" id="ARBA00066388"/>
    </source>
</evidence>
<dbReference type="InterPro" id="IPR003439">
    <property type="entry name" value="ABC_transporter-like_ATP-bd"/>
</dbReference>
<proteinExistence type="inferred from homology"/>
<evidence type="ECO:0000256" key="2">
    <source>
        <dbReference type="ARBA" id="ARBA00022448"/>
    </source>
</evidence>
<protein>
    <recommendedName>
        <fullName evidence="5">ABC-type quaternary amine transporter</fullName>
        <ecNumber evidence="5">7.6.2.9</ecNumber>
    </recommendedName>
</protein>
<dbReference type="GO" id="GO:0005524">
    <property type="term" value="F:ATP binding"/>
    <property type="evidence" value="ECO:0007669"/>
    <property type="project" value="UniProtKB-KW"/>
</dbReference>
<evidence type="ECO:0000256" key="3">
    <source>
        <dbReference type="ARBA" id="ARBA00022741"/>
    </source>
</evidence>
<dbReference type="EC" id="7.6.2.9" evidence="5"/>
<sequence>MVSSLRFDRVEYRLEKTGRRLISDCSFTVQPGELVVILGSSGSGKTTLLKLVNRLYEASSGAIYLADADIRQLSLPTLRRQIGYVIQQGGLFPHLTVASNIAIVPRLLKWNKPKIQGRVEELLDLVGLPPRDYRDRYPAQLSGGQQQRVGLARALAANPQVMLMDEPFGALDALTRTSLQTEILRLQQQLQKTILFVSHDVEEALRLADRILILDRGEIIQFDTPLAILQRPASGFVAQLLGAEDIFRQLSLLRVEQVMAPLTSVELQAQIPQIPIATDLRTALAMLLQTEARQLQVVDQQAAIGVVSLETIFNLVKKRTPLLQGSVDLSGTS</sequence>
<name>B8HRL9_CYAP4</name>
<dbReference type="Pfam" id="PF00005">
    <property type="entry name" value="ABC_tran"/>
    <property type="match status" value="1"/>
</dbReference>
<dbReference type="SUPFAM" id="SSF52540">
    <property type="entry name" value="P-loop containing nucleoside triphosphate hydrolases"/>
    <property type="match status" value="1"/>
</dbReference>
<dbReference type="SMART" id="SM00382">
    <property type="entry name" value="AAA"/>
    <property type="match status" value="1"/>
</dbReference>
<dbReference type="STRING" id="395961.Cyan7425_3565"/>
<comment type="similarity">
    <text evidence="1">Belongs to the ABC transporter superfamily.</text>
</comment>
<dbReference type="InterPro" id="IPR003593">
    <property type="entry name" value="AAA+_ATPase"/>
</dbReference>
<keyword evidence="3" id="KW-0547">Nucleotide-binding</keyword>
<dbReference type="PANTHER" id="PTHR43117">
    <property type="entry name" value="OSMOPROTECTANT IMPORT ATP-BINDING PROTEIN OSMV"/>
    <property type="match status" value="1"/>
</dbReference>
<dbReference type="HOGENOM" id="CLU_000604_1_5_3"/>
<feature type="domain" description="ABC transporter" evidence="6">
    <location>
        <begin position="5"/>
        <end position="241"/>
    </location>
</feature>
<dbReference type="PANTHER" id="PTHR43117:SF4">
    <property type="entry name" value="OSMOPROTECTANT IMPORT ATP-BINDING PROTEIN OSMV"/>
    <property type="match status" value="1"/>
</dbReference>
<dbReference type="GO" id="GO:0016887">
    <property type="term" value="F:ATP hydrolysis activity"/>
    <property type="evidence" value="ECO:0007669"/>
    <property type="project" value="InterPro"/>
</dbReference>
<evidence type="ECO:0000256" key="4">
    <source>
        <dbReference type="ARBA" id="ARBA00022840"/>
    </source>
</evidence>
<dbReference type="PROSITE" id="PS50893">
    <property type="entry name" value="ABC_TRANSPORTER_2"/>
    <property type="match status" value="1"/>
</dbReference>
<dbReference type="AlphaFoldDB" id="B8HRL9"/>
<gene>
    <name evidence="7" type="ordered locus">Cyan7425_3565</name>
</gene>
<accession>B8HRL9</accession>
<dbReference type="KEGG" id="cyn:Cyan7425_3565"/>
<dbReference type="eggNOG" id="COG1125">
    <property type="taxonomic scope" value="Bacteria"/>
</dbReference>
<evidence type="ECO:0000313" key="7">
    <source>
        <dbReference type="EMBL" id="ACL45886.1"/>
    </source>
</evidence>
<keyword evidence="2" id="KW-0813">Transport</keyword>
<evidence type="ECO:0000259" key="6">
    <source>
        <dbReference type="PROSITE" id="PS50893"/>
    </source>
</evidence>
<dbReference type="OrthoDB" id="9804199at2"/>
<dbReference type="PROSITE" id="PS00211">
    <property type="entry name" value="ABC_TRANSPORTER_1"/>
    <property type="match status" value="1"/>
</dbReference>
<dbReference type="InterPro" id="IPR017871">
    <property type="entry name" value="ABC_transporter-like_CS"/>
</dbReference>
<keyword evidence="4" id="KW-0067">ATP-binding</keyword>
<dbReference type="Gene3D" id="3.40.50.300">
    <property type="entry name" value="P-loop containing nucleotide triphosphate hydrolases"/>
    <property type="match status" value="1"/>
</dbReference>
<organism evidence="7">
    <name type="scientific">Cyanothece sp. (strain PCC 7425 / ATCC 29141)</name>
    <dbReference type="NCBI Taxonomy" id="395961"/>
    <lineage>
        <taxon>Bacteria</taxon>
        <taxon>Bacillati</taxon>
        <taxon>Cyanobacteriota</taxon>
        <taxon>Cyanophyceae</taxon>
        <taxon>Gomontiellales</taxon>
        <taxon>Cyanothecaceae</taxon>
        <taxon>Cyanothece</taxon>
    </lineage>
</organism>
<dbReference type="EMBL" id="CP001344">
    <property type="protein sequence ID" value="ACL45886.1"/>
    <property type="molecule type" value="Genomic_DNA"/>
</dbReference>